<evidence type="ECO:0000256" key="4">
    <source>
        <dbReference type="ARBA" id="ARBA00023136"/>
    </source>
</evidence>
<sequence>MDTDAESRRAQVIVCAIAAPAVSFLLVALRFLTRGYVQGQVHVEDWCILVSLLFSIGATVGVFEQVKYGVGFHRDTLTGSQVSGFIMSLWYDILFYSLSLFFAKVSILLLYRRFLTFKTIAFLIKIALGLVTILYLYILVTLFIACIPLTSLWTWAVDGEFAGKCLPATVYWGNAAIGNSTDVLIVCLPMAVVFKLQLPFRRKLALTLTFSLVISILVISAFRLVYMKYVLKYVDFTANTTIIILSLVEINIAIVCACLPTLKPLFVYLFSNRSPNPNPDSSPKKSSDVEAGNAQSFNEARNGPINKNLTLDTDIRRESAVSSHPSEAETINNFGGSIEVMYIQEMAYPQGVKPYSPTASHFTVDRMRDSAILPTPSSIRFGHLTNTSSPRAFKNSDSMATSPDYRLDPYHKTNLPFSQARSGTQAAVQTSSERSWINVRPDSTTSYKCNSPQEAFFTLADLADLTTESAQPSPEAPTFFKGESRPSSPYTFRQRRASSIAETGSITEEYYRDSEFKLSPTVYSPPGYTSHQQRDSGVTDETDSILARHYRDSALPPPLQIARTLSALTGSGEESGRIR</sequence>
<evidence type="ECO:0000256" key="6">
    <source>
        <dbReference type="SAM" id="MobiDB-lite"/>
    </source>
</evidence>
<dbReference type="OrthoDB" id="444631at2759"/>
<comment type="caution">
    <text evidence="9">The sequence shown here is derived from an EMBL/GenBank/DDBJ whole genome shotgun (WGS) entry which is preliminary data.</text>
</comment>
<dbReference type="Pfam" id="PF20684">
    <property type="entry name" value="Fung_rhodopsin"/>
    <property type="match status" value="1"/>
</dbReference>
<dbReference type="GO" id="GO:0016020">
    <property type="term" value="C:membrane"/>
    <property type="evidence" value="ECO:0007669"/>
    <property type="project" value="UniProtKB-SubCell"/>
</dbReference>
<dbReference type="STRING" id="1141098.A0A1Y2DDD9"/>
<evidence type="ECO:0000313" key="10">
    <source>
        <dbReference type="Proteomes" id="UP000193689"/>
    </source>
</evidence>
<feature type="transmembrane region" description="Helical" evidence="7">
    <location>
        <begin position="204"/>
        <end position="226"/>
    </location>
</feature>
<proteinExistence type="inferred from homology"/>
<feature type="region of interest" description="Disordered" evidence="6">
    <location>
        <begin position="277"/>
        <end position="309"/>
    </location>
</feature>
<dbReference type="EMBL" id="MCFJ01000020">
    <property type="protein sequence ID" value="ORY57136.1"/>
    <property type="molecule type" value="Genomic_DNA"/>
</dbReference>
<dbReference type="RefSeq" id="XP_040710488.1">
    <property type="nucleotide sequence ID" value="XM_040863103.1"/>
</dbReference>
<dbReference type="InterPro" id="IPR052337">
    <property type="entry name" value="SAT4-like"/>
</dbReference>
<dbReference type="InParanoid" id="A0A1Y2DDD9"/>
<evidence type="ECO:0000256" key="3">
    <source>
        <dbReference type="ARBA" id="ARBA00022989"/>
    </source>
</evidence>
<dbReference type="AlphaFoldDB" id="A0A1Y2DDD9"/>
<feature type="transmembrane region" description="Helical" evidence="7">
    <location>
        <begin position="238"/>
        <end position="262"/>
    </location>
</feature>
<comment type="subcellular location">
    <subcellularLocation>
        <location evidence="1">Membrane</location>
        <topology evidence="1">Multi-pass membrane protein</topology>
    </subcellularLocation>
</comment>
<protein>
    <recommendedName>
        <fullName evidence="8">Rhodopsin domain-containing protein</fullName>
    </recommendedName>
</protein>
<dbReference type="PANTHER" id="PTHR33048:SF47">
    <property type="entry name" value="INTEGRAL MEMBRANE PROTEIN-RELATED"/>
    <property type="match status" value="1"/>
</dbReference>
<keyword evidence="4 7" id="KW-0472">Membrane</keyword>
<feature type="transmembrane region" description="Helical" evidence="7">
    <location>
        <begin position="93"/>
        <end position="111"/>
    </location>
</feature>
<dbReference type="Proteomes" id="UP000193689">
    <property type="component" value="Unassembled WGS sequence"/>
</dbReference>
<accession>A0A1Y2DDD9</accession>
<evidence type="ECO:0000256" key="7">
    <source>
        <dbReference type="SAM" id="Phobius"/>
    </source>
</evidence>
<evidence type="ECO:0000256" key="1">
    <source>
        <dbReference type="ARBA" id="ARBA00004141"/>
    </source>
</evidence>
<keyword evidence="2 7" id="KW-0812">Transmembrane</keyword>
<evidence type="ECO:0000313" key="9">
    <source>
        <dbReference type="EMBL" id="ORY57136.1"/>
    </source>
</evidence>
<feature type="transmembrane region" description="Helical" evidence="7">
    <location>
        <begin position="12"/>
        <end position="33"/>
    </location>
</feature>
<gene>
    <name evidence="9" type="ORF">BCR38DRAFT_478339</name>
</gene>
<dbReference type="InterPro" id="IPR049326">
    <property type="entry name" value="Rhodopsin_dom_fungi"/>
</dbReference>
<organism evidence="9 10">
    <name type="scientific">Pseudomassariella vexata</name>
    <dbReference type="NCBI Taxonomy" id="1141098"/>
    <lineage>
        <taxon>Eukaryota</taxon>
        <taxon>Fungi</taxon>
        <taxon>Dikarya</taxon>
        <taxon>Ascomycota</taxon>
        <taxon>Pezizomycotina</taxon>
        <taxon>Sordariomycetes</taxon>
        <taxon>Xylariomycetidae</taxon>
        <taxon>Amphisphaeriales</taxon>
        <taxon>Pseudomassariaceae</taxon>
        <taxon>Pseudomassariella</taxon>
    </lineage>
</organism>
<comment type="similarity">
    <text evidence="5">Belongs to the SAT4 family.</text>
</comment>
<keyword evidence="10" id="KW-1185">Reference proteome</keyword>
<evidence type="ECO:0000259" key="8">
    <source>
        <dbReference type="Pfam" id="PF20684"/>
    </source>
</evidence>
<feature type="region of interest" description="Disordered" evidence="6">
    <location>
        <begin position="469"/>
        <end position="496"/>
    </location>
</feature>
<dbReference type="PANTHER" id="PTHR33048">
    <property type="entry name" value="PTH11-LIKE INTEGRAL MEMBRANE PROTEIN (AFU_ORTHOLOGUE AFUA_5G11245)"/>
    <property type="match status" value="1"/>
</dbReference>
<name>A0A1Y2DDD9_9PEZI</name>
<evidence type="ECO:0000256" key="2">
    <source>
        <dbReference type="ARBA" id="ARBA00022692"/>
    </source>
</evidence>
<reference evidence="9 10" key="1">
    <citation type="submission" date="2016-07" db="EMBL/GenBank/DDBJ databases">
        <title>Pervasive Adenine N6-methylation of Active Genes in Fungi.</title>
        <authorList>
            <consortium name="DOE Joint Genome Institute"/>
            <person name="Mondo S.J."/>
            <person name="Dannebaum R.O."/>
            <person name="Kuo R.C."/>
            <person name="Labutti K."/>
            <person name="Haridas S."/>
            <person name="Kuo A."/>
            <person name="Salamov A."/>
            <person name="Ahrendt S.R."/>
            <person name="Lipzen A."/>
            <person name="Sullivan W."/>
            <person name="Andreopoulos W.B."/>
            <person name="Clum A."/>
            <person name="Lindquist E."/>
            <person name="Daum C."/>
            <person name="Ramamoorthy G.K."/>
            <person name="Gryganskyi A."/>
            <person name="Culley D."/>
            <person name="Magnuson J.K."/>
            <person name="James T.Y."/>
            <person name="O'Malley M.A."/>
            <person name="Stajich J.E."/>
            <person name="Spatafora J.W."/>
            <person name="Visel A."/>
            <person name="Grigoriev I.V."/>
        </authorList>
    </citation>
    <scope>NUCLEOTIDE SEQUENCE [LARGE SCALE GENOMIC DNA]</scope>
    <source>
        <strain evidence="9 10">CBS 129021</strain>
    </source>
</reference>
<feature type="compositionally biased region" description="Polar residues" evidence="6">
    <location>
        <begin position="293"/>
        <end position="309"/>
    </location>
</feature>
<evidence type="ECO:0000256" key="5">
    <source>
        <dbReference type="ARBA" id="ARBA00038359"/>
    </source>
</evidence>
<keyword evidence="3 7" id="KW-1133">Transmembrane helix</keyword>
<feature type="transmembrane region" description="Helical" evidence="7">
    <location>
        <begin position="45"/>
        <end position="63"/>
    </location>
</feature>
<feature type="transmembrane region" description="Helical" evidence="7">
    <location>
        <begin position="123"/>
        <end position="150"/>
    </location>
</feature>
<feature type="domain" description="Rhodopsin" evidence="8">
    <location>
        <begin position="29"/>
        <end position="266"/>
    </location>
</feature>
<feature type="region of interest" description="Disordered" evidence="6">
    <location>
        <begin position="523"/>
        <end position="542"/>
    </location>
</feature>
<dbReference type="GeneID" id="63779315"/>